<sequence length="53" mass="6011">MLDKPRLGLPTADIVIKEVALLPTYLPSVAALKEAVKKARDWNLRREVLKKLE</sequence>
<accession>E9I4B0</accession>
<dbReference type="HOGENOM" id="CLU_3070808_0_0_1"/>
<gene>
    <name evidence="1" type="ORF">DAPPUDRAFT_340522</name>
</gene>
<organism evidence="1 2">
    <name type="scientific">Daphnia pulex</name>
    <name type="common">Water flea</name>
    <dbReference type="NCBI Taxonomy" id="6669"/>
    <lineage>
        <taxon>Eukaryota</taxon>
        <taxon>Metazoa</taxon>
        <taxon>Ecdysozoa</taxon>
        <taxon>Arthropoda</taxon>
        <taxon>Crustacea</taxon>
        <taxon>Branchiopoda</taxon>
        <taxon>Diplostraca</taxon>
        <taxon>Cladocera</taxon>
        <taxon>Anomopoda</taxon>
        <taxon>Daphniidae</taxon>
        <taxon>Daphnia</taxon>
    </lineage>
</organism>
<evidence type="ECO:0000313" key="2">
    <source>
        <dbReference type="Proteomes" id="UP000000305"/>
    </source>
</evidence>
<name>E9I4B0_DAPPU</name>
<proteinExistence type="predicted"/>
<reference evidence="1 2" key="1">
    <citation type="journal article" date="2011" name="Science">
        <title>The ecoresponsive genome of Daphnia pulex.</title>
        <authorList>
            <person name="Colbourne J.K."/>
            <person name="Pfrender M.E."/>
            <person name="Gilbert D."/>
            <person name="Thomas W.K."/>
            <person name="Tucker A."/>
            <person name="Oakley T.H."/>
            <person name="Tokishita S."/>
            <person name="Aerts A."/>
            <person name="Arnold G.J."/>
            <person name="Basu M.K."/>
            <person name="Bauer D.J."/>
            <person name="Caceres C.E."/>
            <person name="Carmel L."/>
            <person name="Casola C."/>
            <person name="Choi J.H."/>
            <person name="Detter J.C."/>
            <person name="Dong Q."/>
            <person name="Dusheyko S."/>
            <person name="Eads B.D."/>
            <person name="Frohlich T."/>
            <person name="Geiler-Samerotte K.A."/>
            <person name="Gerlach D."/>
            <person name="Hatcher P."/>
            <person name="Jogdeo S."/>
            <person name="Krijgsveld J."/>
            <person name="Kriventseva E.V."/>
            <person name="Kultz D."/>
            <person name="Laforsch C."/>
            <person name="Lindquist E."/>
            <person name="Lopez J."/>
            <person name="Manak J.R."/>
            <person name="Muller J."/>
            <person name="Pangilinan J."/>
            <person name="Patwardhan R.P."/>
            <person name="Pitluck S."/>
            <person name="Pritham E.J."/>
            <person name="Rechtsteiner A."/>
            <person name="Rho M."/>
            <person name="Rogozin I.B."/>
            <person name="Sakarya O."/>
            <person name="Salamov A."/>
            <person name="Schaack S."/>
            <person name="Shapiro H."/>
            <person name="Shiga Y."/>
            <person name="Skalitzky C."/>
            <person name="Smith Z."/>
            <person name="Souvorov A."/>
            <person name="Sung W."/>
            <person name="Tang Z."/>
            <person name="Tsuchiya D."/>
            <person name="Tu H."/>
            <person name="Vos H."/>
            <person name="Wang M."/>
            <person name="Wolf Y.I."/>
            <person name="Yamagata H."/>
            <person name="Yamada T."/>
            <person name="Ye Y."/>
            <person name="Shaw J.R."/>
            <person name="Andrews J."/>
            <person name="Crease T.J."/>
            <person name="Tang H."/>
            <person name="Lucas S.M."/>
            <person name="Robertson H.M."/>
            <person name="Bork P."/>
            <person name="Koonin E.V."/>
            <person name="Zdobnov E.M."/>
            <person name="Grigoriev I.V."/>
            <person name="Lynch M."/>
            <person name="Boore J.L."/>
        </authorList>
    </citation>
    <scope>NUCLEOTIDE SEQUENCE [LARGE SCALE GENOMIC DNA]</scope>
</reference>
<keyword evidence="2" id="KW-1185">Reference proteome</keyword>
<dbReference type="Proteomes" id="UP000000305">
    <property type="component" value="Unassembled WGS sequence"/>
</dbReference>
<evidence type="ECO:0000313" key="1">
    <source>
        <dbReference type="EMBL" id="EFX61169.1"/>
    </source>
</evidence>
<protein>
    <submittedName>
        <fullName evidence="1">Uncharacterized protein</fullName>
    </submittedName>
</protein>
<dbReference type="EMBL" id="GL734970">
    <property type="protein sequence ID" value="EFX61169.1"/>
    <property type="molecule type" value="Genomic_DNA"/>
</dbReference>
<dbReference type="KEGG" id="dpx:DAPPUDRAFT_340522"/>
<dbReference type="InParanoid" id="E9I4B0"/>
<dbReference type="AlphaFoldDB" id="E9I4B0"/>